<evidence type="ECO:0000256" key="2">
    <source>
        <dbReference type="ARBA" id="ARBA00006368"/>
    </source>
</evidence>
<evidence type="ECO:0000256" key="5">
    <source>
        <dbReference type="ARBA" id="ARBA00023136"/>
    </source>
</evidence>
<dbReference type="Pfam" id="PF13505">
    <property type="entry name" value="OMP_b-brl"/>
    <property type="match status" value="1"/>
</dbReference>
<evidence type="ECO:0000256" key="7">
    <source>
        <dbReference type="ARBA" id="ARBA00023315"/>
    </source>
</evidence>
<name>K1JSD3_9BURK</name>
<dbReference type="HOGENOM" id="CLU_719477_0_0_4"/>
<dbReference type="AlphaFoldDB" id="K1JSD3"/>
<evidence type="ECO:0000256" key="6">
    <source>
        <dbReference type="ARBA" id="ARBA00023237"/>
    </source>
</evidence>
<keyword evidence="11" id="KW-1185">Reference proteome</keyword>
<dbReference type="GO" id="GO:0016746">
    <property type="term" value="F:acyltransferase activity"/>
    <property type="evidence" value="ECO:0007669"/>
    <property type="project" value="UniProtKB-KW"/>
</dbReference>
<comment type="subcellular location">
    <subcellularLocation>
        <location evidence="1">Cell outer membrane</location>
    </subcellularLocation>
</comment>
<dbReference type="SUPFAM" id="SSF56925">
    <property type="entry name" value="OMPA-like"/>
    <property type="match status" value="2"/>
</dbReference>
<gene>
    <name evidence="10" type="ORF">HMPREF9465_01659</name>
</gene>
<keyword evidence="5" id="KW-0472">Membrane</keyword>
<evidence type="ECO:0000256" key="4">
    <source>
        <dbReference type="ARBA" id="ARBA00022729"/>
    </source>
</evidence>
<keyword evidence="4 8" id="KW-0732">Signal</keyword>
<dbReference type="EMBL" id="ADMG01000037">
    <property type="protein sequence ID" value="EKB30612.1"/>
    <property type="molecule type" value="Genomic_DNA"/>
</dbReference>
<dbReference type="eggNOG" id="ENOG502Z7SY">
    <property type="taxonomic scope" value="Bacteria"/>
</dbReference>
<dbReference type="InterPro" id="IPR027385">
    <property type="entry name" value="Beta-barrel_OMP"/>
</dbReference>
<sequence length="384" mass="42543">MNIKMKTLAAATAAAACAAGQAHAGFLEAVIDTTPAGYVSSSAERPGDFGSFWQDTVRGAKAIMKEGNSLWVVPTYTNHPTWDWDKRHEENGYPFGMGLGRQVIDNRGNERSFFLVTFVDSNYRPEPVAGYQWVARWPVAGTGLHVGAGYLAAVSARGDYMWVPFPMPLPVAKIGTDDISFYGTYIPVTNVFFFYSTITIDDAKRRDLPLPATSAWSADRNYLYGGWGWEYMDNGEEFSPSNVKNDSSWHVGMRHYSGRHWATDVSYRRSEHDIKTAGTDTSKSYRFQTWAVQLQYNIDALDSLRLYAGGGLGYSKMKGPAGKDDSFHPVTSLGATYAVTKNVFVNAEMFTSFARYKGTVEARGDDYVLKPMATDFTLSLGVAF</sequence>
<dbReference type="InterPro" id="IPR011250">
    <property type="entry name" value="OMP/PagP_B-barrel"/>
</dbReference>
<dbReference type="Proteomes" id="UP000005835">
    <property type="component" value="Unassembled WGS sequence"/>
</dbReference>
<feature type="chain" id="PRO_5003846636" description="Outer membrane protein beta-barrel domain-containing protein" evidence="8">
    <location>
        <begin position="25"/>
        <end position="384"/>
    </location>
</feature>
<comment type="similarity">
    <text evidence="2">Belongs to the lipid A palmitoyltransferase family.</text>
</comment>
<organism evidence="10 11">
    <name type="scientific">Sutterella wadsworthensis 2_1_59BFAA</name>
    <dbReference type="NCBI Taxonomy" id="742823"/>
    <lineage>
        <taxon>Bacteria</taxon>
        <taxon>Pseudomonadati</taxon>
        <taxon>Pseudomonadota</taxon>
        <taxon>Betaproteobacteria</taxon>
        <taxon>Burkholderiales</taxon>
        <taxon>Sutterellaceae</taxon>
        <taxon>Sutterella</taxon>
    </lineage>
</organism>
<proteinExistence type="inferred from homology"/>
<feature type="signal peptide" evidence="8">
    <location>
        <begin position="1"/>
        <end position="24"/>
    </location>
</feature>
<evidence type="ECO:0000256" key="3">
    <source>
        <dbReference type="ARBA" id="ARBA00022679"/>
    </source>
</evidence>
<evidence type="ECO:0000313" key="11">
    <source>
        <dbReference type="Proteomes" id="UP000005835"/>
    </source>
</evidence>
<evidence type="ECO:0000256" key="8">
    <source>
        <dbReference type="SAM" id="SignalP"/>
    </source>
</evidence>
<dbReference type="RefSeq" id="WP_005435971.1">
    <property type="nucleotide sequence ID" value="NZ_JH815518.1"/>
</dbReference>
<dbReference type="PROSITE" id="PS51257">
    <property type="entry name" value="PROKAR_LIPOPROTEIN"/>
    <property type="match status" value="1"/>
</dbReference>
<keyword evidence="6" id="KW-0998">Cell outer membrane</keyword>
<keyword evidence="3" id="KW-0808">Transferase</keyword>
<feature type="domain" description="Outer membrane protein beta-barrel" evidence="9">
    <location>
        <begin position="209"/>
        <end position="384"/>
    </location>
</feature>
<protein>
    <recommendedName>
        <fullName evidence="9">Outer membrane protein beta-barrel domain-containing protein</fullName>
    </recommendedName>
</protein>
<reference evidence="10 11" key="1">
    <citation type="submission" date="2012-05" db="EMBL/GenBank/DDBJ databases">
        <title>The Genome Sequence of Sutterella wadsworthensis 2_1_59BFAA.</title>
        <authorList>
            <consortium name="The Broad Institute Genome Sequencing Platform"/>
            <person name="Earl A."/>
            <person name="Ward D."/>
            <person name="Feldgarden M."/>
            <person name="Gevers D."/>
            <person name="Daigneault M."/>
            <person name="Strauss J."/>
            <person name="Allen-Vercoe E."/>
            <person name="Walker B."/>
            <person name="Young S.K."/>
            <person name="Zeng Q."/>
            <person name="Gargeya S."/>
            <person name="Fitzgerald M."/>
            <person name="Haas B."/>
            <person name="Abouelleil A."/>
            <person name="Alvarado L."/>
            <person name="Arachchi H.M."/>
            <person name="Berlin A.M."/>
            <person name="Chapman S.B."/>
            <person name="Goldberg J."/>
            <person name="Griggs A."/>
            <person name="Gujja S."/>
            <person name="Hansen M."/>
            <person name="Howarth C."/>
            <person name="Imamovic A."/>
            <person name="Larimer J."/>
            <person name="McCowen C."/>
            <person name="Montmayeur A."/>
            <person name="Murphy C."/>
            <person name="Neiman D."/>
            <person name="Pearson M."/>
            <person name="Priest M."/>
            <person name="Roberts A."/>
            <person name="Saif S."/>
            <person name="Shea T."/>
            <person name="Sisk P."/>
            <person name="Sykes S."/>
            <person name="Wortman J."/>
            <person name="Nusbaum C."/>
            <person name="Birren B."/>
        </authorList>
    </citation>
    <scope>NUCLEOTIDE SEQUENCE [LARGE SCALE GENOMIC DNA]</scope>
    <source>
        <strain evidence="10 11">2_1_59BFAA</strain>
    </source>
</reference>
<dbReference type="InterPro" id="IPR009746">
    <property type="entry name" value="LipidA_acyl_PagP"/>
</dbReference>
<evidence type="ECO:0000259" key="9">
    <source>
        <dbReference type="Pfam" id="PF13505"/>
    </source>
</evidence>
<dbReference type="STRING" id="742823.HMPREF9465_01659"/>
<dbReference type="PATRIC" id="fig|742823.3.peg.1654"/>
<accession>K1JSD3</accession>
<dbReference type="Gene3D" id="2.40.160.20">
    <property type="match status" value="2"/>
</dbReference>
<dbReference type="OrthoDB" id="9156803at2"/>
<dbReference type="Pfam" id="PF07017">
    <property type="entry name" value="PagP"/>
    <property type="match status" value="1"/>
</dbReference>
<evidence type="ECO:0000313" key="10">
    <source>
        <dbReference type="EMBL" id="EKB30612.1"/>
    </source>
</evidence>
<comment type="caution">
    <text evidence="10">The sequence shown here is derived from an EMBL/GenBank/DDBJ whole genome shotgun (WGS) entry which is preliminary data.</text>
</comment>
<dbReference type="GO" id="GO:0009279">
    <property type="term" value="C:cell outer membrane"/>
    <property type="evidence" value="ECO:0007669"/>
    <property type="project" value="UniProtKB-SubCell"/>
</dbReference>
<keyword evidence="7" id="KW-0012">Acyltransferase</keyword>
<evidence type="ECO:0000256" key="1">
    <source>
        <dbReference type="ARBA" id="ARBA00004442"/>
    </source>
</evidence>